<feature type="domain" description="FAS1-like dehydratase" evidence="1">
    <location>
        <begin position="5"/>
        <end position="133"/>
    </location>
</feature>
<dbReference type="SUPFAM" id="SSF54637">
    <property type="entry name" value="Thioesterase/thiol ester dehydrase-isomerase"/>
    <property type="match status" value="1"/>
</dbReference>
<evidence type="ECO:0000259" key="1">
    <source>
        <dbReference type="Pfam" id="PF13452"/>
    </source>
</evidence>
<comment type="caution">
    <text evidence="2">The sequence shown here is derived from an EMBL/GenBank/DDBJ whole genome shotgun (WGS) entry which is preliminary data.</text>
</comment>
<organism evidence="2 3">
    <name type="scientific">Pseudomonas fluorescens</name>
    <dbReference type="NCBI Taxonomy" id="294"/>
    <lineage>
        <taxon>Bacteria</taxon>
        <taxon>Pseudomonadati</taxon>
        <taxon>Pseudomonadota</taxon>
        <taxon>Gammaproteobacteria</taxon>
        <taxon>Pseudomonadales</taxon>
        <taxon>Pseudomonadaceae</taxon>
        <taxon>Pseudomonas</taxon>
    </lineage>
</organism>
<dbReference type="Pfam" id="PF13452">
    <property type="entry name" value="FAS1_DH_region"/>
    <property type="match status" value="1"/>
</dbReference>
<evidence type="ECO:0000313" key="2">
    <source>
        <dbReference type="EMBL" id="KJZ49406.1"/>
    </source>
</evidence>
<sequence>MADQSLVGYQFPSFRFKVEEGKIAEFAKAILCTDACYFDPEAARRQGFCALPAPPTFSTVSMHWHPPQEGNPLNLDLKRVLAGGNEWEYLRPVLAGEEFTVRSHIADVTCKRGAKGEMTLIVRETGFYDKQDQLALIARSTIIELPPPPPMDEHEVLPT</sequence>
<dbReference type="EMBL" id="LACC01000008">
    <property type="protein sequence ID" value="KJZ49406.1"/>
    <property type="molecule type" value="Genomic_DNA"/>
</dbReference>
<dbReference type="OrthoDB" id="3182121at2"/>
<accession>A0A0F4TYH2</accession>
<name>A0A0F4TYH2_PSEFL</name>
<dbReference type="PIRSF" id="PIRSF018072">
    <property type="entry name" value="UCP018072"/>
    <property type="match status" value="1"/>
</dbReference>
<dbReference type="Gene3D" id="3.10.129.10">
    <property type="entry name" value="Hotdog Thioesterase"/>
    <property type="match status" value="1"/>
</dbReference>
<dbReference type="RefSeq" id="WP_046038224.1">
    <property type="nucleotide sequence ID" value="NZ_LACC01000008.1"/>
</dbReference>
<reference evidence="2 3" key="1">
    <citation type="submission" date="2015-03" db="EMBL/GenBank/DDBJ databases">
        <title>Comparative genomics of Pseudomonas insights into diversity of traits involved in vanlence and defense.</title>
        <authorList>
            <person name="Qin Y."/>
        </authorList>
    </citation>
    <scope>NUCLEOTIDE SEQUENCE [LARGE SCALE GENOMIC DNA]</scope>
    <source>
        <strain evidence="2 3">C8</strain>
    </source>
</reference>
<protein>
    <recommendedName>
        <fullName evidence="1">FAS1-like dehydratase domain-containing protein</fullName>
    </recommendedName>
</protein>
<dbReference type="AlphaFoldDB" id="A0A0F4TYH2"/>
<dbReference type="InterPro" id="IPR029069">
    <property type="entry name" value="HotDog_dom_sf"/>
</dbReference>
<dbReference type="CDD" id="cd03441">
    <property type="entry name" value="R_hydratase_like"/>
    <property type="match status" value="1"/>
</dbReference>
<dbReference type="Proteomes" id="UP000033588">
    <property type="component" value="Unassembled WGS sequence"/>
</dbReference>
<gene>
    <name evidence="2" type="ORF">VC35_05260</name>
</gene>
<evidence type="ECO:0000313" key="3">
    <source>
        <dbReference type="Proteomes" id="UP000033588"/>
    </source>
</evidence>
<proteinExistence type="predicted"/>
<dbReference type="InterPro" id="IPR016709">
    <property type="entry name" value="HadA-like"/>
</dbReference>
<dbReference type="InterPro" id="IPR039569">
    <property type="entry name" value="FAS1-like_DH_region"/>
</dbReference>
<dbReference type="PATRIC" id="fig|294.132.peg.5624"/>